<dbReference type="Gene3D" id="3.30.930.20">
    <property type="entry name" value="Protein of unknown function DUF1054"/>
    <property type="match status" value="1"/>
</dbReference>
<evidence type="ECO:0000313" key="3">
    <source>
        <dbReference type="Proteomes" id="UP001519504"/>
    </source>
</evidence>
<name>A0ABS5R013_9LACO</name>
<dbReference type="InterPro" id="IPR009403">
    <property type="entry name" value="UPF0637"/>
</dbReference>
<comment type="caution">
    <text evidence="2">The sequence shown here is derived from an EMBL/GenBank/DDBJ whole genome shotgun (WGS) entry which is preliminary data.</text>
</comment>
<dbReference type="SUPFAM" id="SSF142913">
    <property type="entry name" value="YktB/PF0168-like"/>
    <property type="match status" value="1"/>
</dbReference>
<dbReference type="InterPro" id="IPR053707">
    <property type="entry name" value="UPF0637_domain_sf"/>
</dbReference>
<accession>A0ABS5R013</accession>
<evidence type="ECO:0000256" key="1">
    <source>
        <dbReference type="HAMAP-Rule" id="MF_01851"/>
    </source>
</evidence>
<dbReference type="HAMAP" id="MF_01851">
    <property type="entry name" value="UPF0637"/>
    <property type="match status" value="1"/>
</dbReference>
<keyword evidence="3" id="KW-1185">Reference proteome</keyword>
<reference evidence="2 3" key="1">
    <citation type="submission" date="2020-02" db="EMBL/GenBank/DDBJ databases">
        <title>Fructobacillus sp. isolated from paper mulberry of Taiwan.</title>
        <authorList>
            <person name="Lin S.-T."/>
        </authorList>
    </citation>
    <scope>NUCLEOTIDE SEQUENCE [LARGE SCALE GENOMIC DNA]</scope>
    <source>
        <strain evidence="2 3">M2-14</strain>
    </source>
</reference>
<gene>
    <name evidence="2" type="ORF">G6R29_03910</name>
</gene>
<evidence type="ECO:0000313" key="2">
    <source>
        <dbReference type="EMBL" id="MBS9338769.1"/>
    </source>
</evidence>
<protein>
    <recommendedName>
        <fullName evidence="1">UPF0637 protein G6R29_03910</fullName>
    </recommendedName>
</protein>
<dbReference type="RefSeq" id="WP_213809053.1">
    <property type="nucleotide sequence ID" value="NZ_JAAMFK010000004.1"/>
</dbReference>
<comment type="similarity">
    <text evidence="1">Belongs to the UPF0637 family.</text>
</comment>
<proteinExistence type="inferred from homology"/>
<organism evidence="2 3">
    <name type="scientific">Fructobacillus broussonetiae</name>
    <dbReference type="NCBI Taxonomy" id="2713173"/>
    <lineage>
        <taxon>Bacteria</taxon>
        <taxon>Bacillati</taxon>
        <taxon>Bacillota</taxon>
        <taxon>Bacilli</taxon>
        <taxon>Lactobacillales</taxon>
        <taxon>Lactobacillaceae</taxon>
        <taxon>Fructobacillus</taxon>
    </lineage>
</organism>
<dbReference type="Pfam" id="PF06335">
    <property type="entry name" value="DUF1054"/>
    <property type="match status" value="1"/>
</dbReference>
<sequence>MFQKTDFDIFNDQTLEGRMHKVRTVIDPKFEAFADLAMPILNADGRPWVAHVAKHKMRKVNPPENTWVAFAPNKRGYKMEAHFELGFWDDHLYFYLAIEENMKKVKADGPRLAEQMMALSDEVSKLPSDYVLSQDHMDNNRHELSEYGEIVTRYGRVKAAEVLIGRQIPKDSPLFDDSEKLTKVLLDTLKELLPLYEQLAD</sequence>
<dbReference type="EMBL" id="JAAMFK010000004">
    <property type="protein sequence ID" value="MBS9338769.1"/>
    <property type="molecule type" value="Genomic_DNA"/>
</dbReference>
<dbReference type="Proteomes" id="UP001519504">
    <property type="component" value="Unassembled WGS sequence"/>
</dbReference>